<keyword evidence="2" id="KW-1185">Reference proteome</keyword>
<gene>
    <name evidence="1" type="ORF">SAMN04488109_1753</name>
</gene>
<reference evidence="1 2" key="1">
    <citation type="submission" date="2016-11" db="EMBL/GenBank/DDBJ databases">
        <authorList>
            <person name="Jaros S."/>
            <person name="Januszkiewicz K."/>
            <person name="Wedrychowicz H."/>
        </authorList>
    </citation>
    <scope>NUCLEOTIDE SEQUENCE [LARGE SCALE GENOMIC DNA]</scope>
    <source>
        <strain evidence="1 2">DSM 24574</strain>
    </source>
</reference>
<dbReference type="EMBL" id="FQWQ01000001">
    <property type="protein sequence ID" value="SHG76887.1"/>
    <property type="molecule type" value="Genomic_DNA"/>
</dbReference>
<evidence type="ECO:0000313" key="1">
    <source>
        <dbReference type="EMBL" id="SHG76887.1"/>
    </source>
</evidence>
<dbReference type="Proteomes" id="UP000184212">
    <property type="component" value="Unassembled WGS sequence"/>
</dbReference>
<proteinExistence type="predicted"/>
<dbReference type="AlphaFoldDB" id="A0A1M5MIA3"/>
<evidence type="ECO:0000313" key="2">
    <source>
        <dbReference type="Proteomes" id="UP000184212"/>
    </source>
</evidence>
<accession>A0A1M5MIA3</accession>
<protein>
    <submittedName>
        <fullName evidence="1">Uncharacterized protein</fullName>
    </submittedName>
</protein>
<organism evidence="1 2">
    <name type="scientific">Chryseolinea serpens</name>
    <dbReference type="NCBI Taxonomy" id="947013"/>
    <lineage>
        <taxon>Bacteria</taxon>
        <taxon>Pseudomonadati</taxon>
        <taxon>Bacteroidota</taxon>
        <taxon>Cytophagia</taxon>
        <taxon>Cytophagales</taxon>
        <taxon>Fulvivirgaceae</taxon>
        <taxon>Chryseolinea</taxon>
    </lineage>
</organism>
<sequence length="87" mass="9940">MDTFCDQVITAIKAAENEGELIKVISYSMSRLRLVKNSNHEFSYIISIILSLRNTDLTNLSLQTRHNIKLAIAIFGQFQKEKSEHIS</sequence>
<name>A0A1M5MIA3_9BACT</name>